<organism evidence="1 2">
    <name type="scientific">Acinetobacter wanghuae</name>
    <dbReference type="NCBI Taxonomy" id="2662362"/>
    <lineage>
        <taxon>Bacteria</taxon>
        <taxon>Pseudomonadati</taxon>
        <taxon>Pseudomonadota</taxon>
        <taxon>Gammaproteobacteria</taxon>
        <taxon>Moraxellales</taxon>
        <taxon>Moraxellaceae</taxon>
        <taxon>Acinetobacter</taxon>
    </lineage>
</organism>
<accession>A0AA90W1T7</accession>
<dbReference type="AlphaFoldDB" id="A0AA90W1T7"/>
<reference evidence="1 2" key="1">
    <citation type="submission" date="2019-10" db="EMBL/GenBank/DDBJ databases">
        <authorList>
            <person name="Dong K."/>
        </authorList>
    </citation>
    <scope>NUCLEOTIDE SEQUENCE [LARGE SCALE GENOMIC DNA]</scope>
    <source>
        <strain evidence="2">dk771</strain>
    </source>
</reference>
<dbReference type="Proteomes" id="UP000480556">
    <property type="component" value="Unassembled WGS sequence"/>
</dbReference>
<sequence>MLPSTIRNTSIFAATGFGVGTLFGTSSSDDFEHLDALERMSEHSVSKQKLFVE</sequence>
<dbReference type="RefSeq" id="WP_153370584.1">
    <property type="nucleotide sequence ID" value="NZ_CP045650.1"/>
</dbReference>
<name>A0AA90W1T7_9GAMM</name>
<gene>
    <name evidence="1" type="ORF">GHJ48_00915</name>
</gene>
<dbReference type="EMBL" id="WITK01000001">
    <property type="protein sequence ID" value="MQW90972.1"/>
    <property type="molecule type" value="Genomic_DNA"/>
</dbReference>
<evidence type="ECO:0000313" key="2">
    <source>
        <dbReference type="Proteomes" id="UP000480556"/>
    </source>
</evidence>
<proteinExistence type="predicted"/>
<protein>
    <submittedName>
        <fullName evidence="1">Uncharacterized protein</fullName>
    </submittedName>
</protein>
<comment type="caution">
    <text evidence="1">The sequence shown here is derived from an EMBL/GenBank/DDBJ whole genome shotgun (WGS) entry which is preliminary data.</text>
</comment>
<evidence type="ECO:0000313" key="1">
    <source>
        <dbReference type="EMBL" id="MQW90972.1"/>
    </source>
</evidence>